<dbReference type="GO" id="GO:0070475">
    <property type="term" value="P:rRNA base methylation"/>
    <property type="evidence" value="ECO:0007669"/>
    <property type="project" value="InterPro"/>
</dbReference>
<evidence type="ECO:0000259" key="1">
    <source>
        <dbReference type="Pfam" id="PF10354"/>
    </source>
</evidence>
<evidence type="ECO:0000313" key="2">
    <source>
        <dbReference type="EMBL" id="KAK1296794.1"/>
    </source>
</evidence>
<reference evidence="2" key="1">
    <citation type="journal article" date="2023" name="Nat. Commun.">
        <title>Diploid and tetraploid genomes of Acorus and the evolution of monocots.</title>
        <authorList>
            <person name="Ma L."/>
            <person name="Liu K.W."/>
            <person name="Li Z."/>
            <person name="Hsiao Y.Y."/>
            <person name="Qi Y."/>
            <person name="Fu T."/>
            <person name="Tang G.D."/>
            <person name="Zhang D."/>
            <person name="Sun W.H."/>
            <person name="Liu D.K."/>
            <person name="Li Y."/>
            <person name="Chen G.Z."/>
            <person name="Liu X.D."/>
            <person name="Liao X.Y."/>
            <person name="Jiang Y.T."/>
            <person name="Yu X."/>
            <person name="Hao Y."/>
            <person name="Huang J."/>
            <person name="Zhao X.W."/>
            <person name="Ke S."/>
            <person name="Chen Y.Y."/>
            <person name="Wu W.L."/>
            <person name="Hsu J.L."/>
            <person name="Lin Y.F."/>
            <person name="Huang M.D."/>
            <person name="Li C.Y."/>
            <person name="Huang L."/>
            <person name="Wang Z.W."/>
            <person name="Zhao X."/>
            <person name="Zhong W.Y."/>
            <person name="Peng D.H."/>
            <person name="Ahmad S."/>
            <person name="Lan S."/>
            <person name="Zhang J.S."/>
            <person name="Tsai W.C."/>
            <person name="Van de Peer Y."/>
            <person name="Liu Z.J."/>
        </authorList>
    </citation>
    <scope>NUCLEOTIDE SEQUENCE</scope>
    <source>
        <strain evidence="2">CP</strain>
    </source>
</reference>
<protein>
    <recommendedName>
        <fullName evidence="1">25S rRNA (uridine-N(3))-methyltransferase BMT5-like domain-containing protein</fullName>
    </recommendedName>
</protein>
<dbReference type="InterPro" id="IPR019446">
    <property type="entry name" value="BMT5-like"/>
</dbReference>
<evidence type="ECO:0000313" key="3">
    <source>
        <dbReference type="Proteomes" id="UP001180020"/>
    </source>
</evidence>
<dbReference type="EMBL" id="JAUJYO010000015">
    <property type="protein sequence ID" value="KAK1296794.1"/>
    <property type="molecule type" value="Genomic_DNA"/>
</dbReference>
<keyword evidence="3" id="KW-1185">Reference proteome</keyword>
<dbReference type="AlphaFoldDB" id="A0AAV9D7Q3"/>
<dbReference type="PANTHER" id="PTHR11538">
    <property type="entry name" value="PHENYLALANYL-TRNA SYNTHETASE"/>
    <property type="match status" value="1"/>
</dbReference>
<reference evidence="2" key="2">
    <citation type="submission" date="2023-06" db="EMBL/GenBank/DDBJ databases">
        <authorList>
            <person name="Ma L."/>
            <person name="Liu K.-W."/>
            <person name="Li Z."/>
            <person name="Hsiao Y.-Y."/>
            <person name="Qi Y."/>
            <person name="Fu T."/>
            <person name="Tang G."/>
            <person name="Zhang D."/>
            <person name="Sun W.-H."/>
            <person name="Liu D.-K."/>
            <person name="Li Y."/>
            <person name="Chen G.-Z."/>
            <person name="Liu X.-D."/>
            <person name="Liao X.-Y."/>
            <person name="Jiang Y.-T."/>
            <person name="Yu X."/>
            <person name="Hao Y."/>
            <person name="Huang J."/>
            <person name="Zhao X.-W."/>
            <person name="Ke S."/>
            <person name="Chen Y.-Y."/>
            <person name="Wu W.-L."/>
            <person name="Hsu J.-L."/>
            <person name="Lin Y.-F."/>
            <person name="Huang M.-D."/>
            <person name="Li C.-Y."/>
            <person name="Huang L."/>
            <person name="Wang Z.-W."/>
            <person name="Zhao X."/>
            <person name="Zhong W.-Y."/>
            <person name="Peng D.-H."/>
            <person name="Ahmad S."/>
            <person name="Lan S."/>
            <person name="Zhang J.-S."/>
            <person name="Tsai W.-C."/>
            <person name="Van De Peer Y."/>
            <person name="Liu Z.-J."/>
        </authorList>
    </citation>
    <scope>NUCLEOTIDE SEQUENCE</scope>
    <source>
        <strain evidence="2">CP</strain>
        <tissue evidence="2">Leaves</tissue>
    </source>
</reference>
<organism evidence="2 3">
    <name type="scientific">Acorus calamus</name>
    <name type="common">Sweet flag</name>
    <dbReference type="NCBI Taxonomy" id="4465"/>
    <lineage>
        <taxon>Eukaryota</taxon>
        <taxon>Viridiplantae</taxon>
        <taxon>Streptophyta</taxon>
        <taxon>Embryophyta</taxon>
        <taxon>Tracheophyta</taxon>
        <taxon>Spermatophyta</taxon>
        <taxon>Magnoliopsida</taxon>
        <taxon>Liliopsida</taxon>
        <taxon>Acoraceae</taxon>
        <taxon>Acorus</taxon>
    </lineage>
</organism>
<gene>
    <name evidence="2" type="ORF">QJS10_CPB15g01125</name>
</gene>
<dbReference type="GO" id="GO:0005737">
    <property type="term" value="C:cytoplasm"/>
    <property type="evidence" value="ECO:0007669"/>
    <property type="project" value="TreeGrafter"/>
</dbReference>
<dbReference type="Pfam" id="PF10354">
    <property type="entry name" value="BMT5-like"/>
    <property type="match status" value="1"/>
</dbReference>
<feature type="domain" description="25S rRNA (uridine-N(3))-methyltransferase BMT5-like" evidence="1">
    <location>
        <begin position="27"/>
        <end position="116"/>
    </location>
</feature>
<dbReference type="Proteomes" id="UP001180020">
    <property type="component" value="Unassembled WGS sequence"/>
</dbReference>
<name>A0AAV9D7Q3_ACOCL</name>
<sequence>MGDQLLIPKDGQVVRSIKHYQSCQKNLLVGEGDFSFSACLARVFRSAFNITATSLDSEDELVTKHWSSVAHIEELERLGCEILHEIDVHNMHVVPCLIGREFDRIIFNFPHAGHFHFYRERDMWLIE</sequence>
<dbReference type="GO" id="GO:0070042">
    <property type="term" value="F:rRNA (uridine-N3-)-methyltransferase activity"/>
    <property type="evidence" value="ECO:0007669"/>
    <property type="project" value="InterPro"/>
</dbReference>
<proteinExistence type="predicted"/>
<comment type="caution">
    <text evidence="2">The sequence shown here is derived from an EMBL/GenBank/DDBJ whole genome shotgun (WGS) entry which is preliminary data.</text>
</comment>
<accession>A0AAV9D7Q3</accession>
<dbReference type="PANTHER" id="PTHR11538:SF64">
    <property type="entry name" value="25S RRNA (URIDINE-N(3))-METHYLTRANSFERASE BMT5-LIKE DOMAIN-CONTAINING PROTEIN"/>
    <property type="match status" value="1"/>
</dbReference>